<proteinExistence type="predicted"/>
<dbReference type="EMBL" id="CP001867">
    <property type="protein sequence ID" value="ADB74146.1"/>
    <property type="molecule type" value="Genomic_DNA"/>
</dbReference>
<gene>
    <name evidence="2" type="ordered locus">Gobs_1414</name>
</gene>
<feature type="transmembrane region" description="Helical" evidence="1">
    <location>
        <begin position="67"/>
        <end position="89"/>
    </location>
</feature>
<keyword evidence="3" id="KW-1185">Reference proteome</keyword>
<dbReference type="Proteomes" id="UP000001382">
    <property type="component" value="Chromosome"/>
</dbReference>
<keyword evidence="1" id="KW-1133">Transmembrane helix</keyword>
<organism evidence="2 3">
    <name type="scientific">Geodermatophilus obscurus (strain ATCC 25078 / DSM 43160 / JCM 3152 / CCUG 61914 / KCC A-0152 / KCTC 9177 / NBRC 13315 / NRRL B-3577 / G-20)</name>
    <dbReference type="NCBI Taxonomy" id="526225"/>
    <lineage>
        <taxon>Bacteria</taxon>
        <taxon>Bacillati</taxon>
        <taxon>Actinomycetota</taxon>
        <taxon>Actinomycetes</taxon>
        <taxon>Geodermatophilales</taxon>
        <taxon>Geodermatophilaceae</taxon>
        <taxon>Geodermatophilus</taxon>
    </lineage>
</organism>
<accession>D2SBX8</accession>
<dbReference type="KEGG" id="gob:Gobs_1414"/>
<protein>
    <submittedName>
        <fullName evidence="2">Uncharacterized protein</fullName>
    </submittedName>
</protein>
<dbReference type="eggNOG" id="ENOG502ZRUE">
    <property type="taxonomic scope" value="Bacteria"/>
</dbReference>
<reference evidence="3" key="2">
    <citation type="submission" date="2010-01" db="EMBL/GenBank/DDBJ databases">
        <title>The complete genome of Geodermatophilus obscurus DSM 43160.</title>
        <authorList>
            <consortium name="US DOE Joint Genome Institute (JGI-PGF)"/>
            <person name="Lucas S."/>
            <person name="Copeland A."/>
            <person name="Lapidus A."/>
            <person name="Glavina del Rio T."/>
            <person name="Dalin E."/>
            <person name="Tice H."/>
            <person name="Bruce D."/>
            <person name="Goodwin L."/>
            <person name="Pitluck S."/>
            <person name="Kyrpides N."/>
            <person name="Mavromatis K."/>
            <person name="Ivanova N."/>
            <person name="Munk A.C."/>
            <person name="Brettin T."/>
            <person name="Detter J.C."/>
            <person name="Han C."/>
            <person name="Larimer F."/>
            <person name="Land M."/>
            <person name="Hauser L."/>
            <person name="Markowitz V."/>
            <person name="Cheng J.-F."/>
            <person name="Hugenholtz P."/>
            <person name="Woyke T."/>
            <person name="Wu D."/>
            <person name="Jando M."/>
            <person name="Schneider S."/>
            <person name="Klenk H.-P."/>
            <person name="Eisen J.A."/>
        </authorList>
    </citation>
    <scope>NUCLEOTIDE SEQUENCE [LARGE SCALE GENOMIC DNA]</scope>
    <source>
        <strain evidence="3">ATCC 25078 / DSM 43160 / JCM 3152 / KCC A-0152 / KCTC 9177 / NBRC 13315 / NRRL B-3577 / G-20</strain>
    </source>
</reference>
<dbReference type="RefSeq" id="WP_012947586.1">
    <property type="nucleotide sequence ID" value="NC_013757.1"/>
</dbReference>
<dbReference type="HOGENOM" id="CLU_1776341_0_0_11"/>
<name>D2SBX8_GEOOG</name>
<sequence>MASVPPMTPESARSSLQELTSAREHIANRITSPWWYRVGAGLCVASGFVGMSLLMGNSGPGPDGDSYPAGNLLIALACCIMPCVLMWAMRRSTGVSINRYGPGTPGRYDAITFLLLAVAFVLQAWLSVPFAVAAAGVGAFVLAYAKERQIDALLRERVRKGK</sequence>
<keyword evidence="1" id="KW-0812">Transmembrane</keyword>
<feature type="transmembrane region" description="Helical" evidence="1">
    <location>
        <begin position="110"/>
        <end position="143"/>
    </location>
</feature>
<evidence type="ECO:0000256" key="1">
    <source>
        <dbReference type="SAM" id="Phobius"/>
    </source>
</evidence>
<evidence type="ECO:0000313" key="3">
    <source>
        <dbReference type="Proteomes" id="UP000001382"/>
    </source>
</evidence>
<reference evidence="2 3" key="1">
    <citation type="journal article" date="2010" name="Stand. Genomic Sci.">
        <title>Complete genome sequence of Geodermatophilus obscurus type strain (G-20).</title>
        <authorList>
            <person name="Ivanova N."/>
            <person name="Sikorski J."/>
            <person name="Jando M."/>
            <person name="Munk C."/>
            <person name="Lapidus A."/>
            <person name="Glavina Del Rio T."/>
            <person name="Copeland A."/>
            <person name="Tice H."/>
            <person name="Cheng J.-F."/>
            <person name="Lucas S."/>
            <person name="Chen F."/>
            <person name="Nolan M."/>
            <person name="Bruce D."/>
            <person name="Goodwin L."/>
            <person name="Pitluck S."/>
            <person name="Mavromatis K."/>
            <person name="Mikhailova N."/>
            <person name="Pati A."/>
            <person name="Chen A."/>
            <person name="Palaniappan K."/>
            <person name="Land M."/>
            <person name="Hauser L."/>
            <person name="Chang Y.-J."/>
            <person name="Jeffries C.D."/>
            <person name="Meincke L."/>
            <person name="Brettin T."/>
            <person name="Detter J.C."/>
            <person name="Detter J.C."/>
            <person name="Rohde M."/>
            <person name="Goeker M."/>
            <person name="Bristow J."/>
            <person name="Eisen J.A."/>
            <person name="Markowitz V."/>
            <person name="Hugenholtz P."/>
            <person name="Kyrpides N.C."/>
            <person name="Klenk H.-P."/>
        </authorList>
    </citation>
    <scope>NUCLEOTIDE SEQUENCE [LARGE SCALE GENOMIC DNA]</scope>
    <source>
        <strain evidence="3">ATCC 25078 / DSM 43160 / JCM 3152 / KCC A-0152 / KCTC 9177 / NBRC 13315 / NRRL B-3577 / G-20</strain>
    </source>
</reference>
<feature type="transmembrane region" description="Helical" evidence="1">
    <location>
        <begin position="34"/>
        <end position="55"/>
    </location>
</feature>
<keyword evidence="1" id="KW-0472">Membrane</keyword>
<evidence type="ECO:0000313" key="2">
    <source>
        <dbReference type="EMBL" id="ADB74146.1"/>
    </source>
</evidence>
<dbReference type="AlphaFoldDB" id="D2SBX8"/>